<name>A0A6I4P156_9MICO</name>
<dbReference type="EMBL" id="WSTA01000137">
    <property type="protein sequence ID" value="MWC00394.1"/>
    <property type="molecule type" value="Genomic_DNA"/>
</dbReference>
<organism evidence="1 2">
    <name type="scientific">Agromyces seonyuensis</name>
    <dbReference type="NCBI Taxonomy" id="2662446"/>
    <lineage>
        <taxon>Bacteria</taxon>
        <taxon>Bacillati</taxon>
        <taxon>Actinomycetota</taxon>
        <taxon>Actinomycetes</taxon>
        <taxon>Micrococcales</taxon>
        <taxon>Microbacteriaceae</taxon>
        <taxon>Agromyces</taxon>
    </lineage>
</organism>
<sequence>MRRIELVVEAPLAEEAARAVAAATGARVLTRARAGATGAEPPSDTEGAAAVVAAAVTSALGGLEASRVLAVVAPDGGVEVIPLLD</sequence>
<proteinExistence type="predicted"/>
<dbReference type="AlphaFoldDB" id="A0A6I4P156"/>
<accession>A0A6I4P156</accession>
<gene>
    <name evidence="1" type="ORF">GB864_17785</name>
</gene>
<reference evidence="1 2" key="1">
    <citation type="submission" date="2019-12" db="EMBL/GenBank/DDBJ databases">
        <authorList>
            <person name="Kim Y.S."/>
        </authorList>
    </citation>
    <scope>NUCLEOTIDE SEQUENCE [LARGE SCALE GENOMIC DNA]</scope>
    <source>
        <strain evidence="1 2">MMS17-SY077</strain>
    </source>
</reference>
<keyword evidence="2" id="KW-1185">Reference proteome</keyword>
<evidence type="ECO:0000313" key="2">
    <source>
        <dbReference type="Proteomes" id="UP000438182"/>
    </source>
</evidence>
<protein>
    <submittedName>
        <fullName evidence="1">Uncharacterized protein</fullName>
    </submittedName>
</protein>
<evidence type="ECO:0000313" key="1">
    <source>
        <dbReference type="EMBL" id="MWC00394.1"/>
    </source>
</evidence>
<comment type="caution">
    <text evidence="1">The sequence shown here is derived from an EMBL/GenBank/DDBJ whole genome shotgun (WGS) entry which is preliminary data.</text>
</comment>
<dbReference type="Proteomes" id="UP000438182">
    <property type="component" value="Unassembled WGS sequence"/>
</dbReference>